<reference evidence="5 6" key="1">
    <citation type="submission" date="2019-03" db="EMBL/GenBank/DDBJ databases">
        <title>Genomic Encyclopedia of Type Strains, Phase III (KMG-III): the genomes of soil and plant-associated and newly described type strains.</title>
        <authorList>
            <person name="Whitman W."/>
        </authorList>
    </citation>
    <scope>NUCLEOTIDE SEQUENCE [LARGE SCALE GENOMIC DNA]</scope>
    <source>
        <strain evidence="5 6">VKM Ac-2570</strain>
    </source>
</reference>
<dbReference type="OrthoDB" id="9785139at2"/>
<dbReference type="RefSeq" id="WP_134119621.1">
    <property type="nucleotide sequence ID" value="NZ_SODF01000001.1"/>
</dbReference>
<dbReference type="EMBL" id="SODF01000001">
    <property type="protein sequence ID" value="TDW24446.1"/>
    <property type="molecule type" value="Genomic_DNA"/>
</dbReference>
<dbReference type="CDD" id="cd01392">
    <property type="entry name" value="HTH_LacI"/>
    <property type="match status" value="1"/>
</dbReference>
<name>A0A4R8A2K0_9ACTN</name>
<dbReference type="Pfam" id="PF00356">
    <property type="entry name" value="LacI"/>
    <property type="match status" value="1"/>
</dbReference>
<dbReference type="GO" id="GO:0003700">
    <property type="term" value="F:DNA-binding transcription factor activity"/>
    <property type="evidence" value="ECO:0007669"/>
    <property type="project" value="TreeGrafter"/>
</dbReference>
<evidence type="ECO:0000313" key="5">
    <source>
        <dbReference type="EMBL" id="TDW24446.1"/>
    </source>
</evidence>
<dbReference type="PANTHER" id="PTHR30146">
    <property type="entry name" value="LACI-RELATED TRANSCRIPTIONAL REPRESSOR"/>
    <property type="match status" value="1"/>
</dbReference>
<keyword evidence="1" id="KW-0805">Transcription regulation</keyword>
<dbReference type="CDD" id="cd06267">
    <property type="entry name" value="PBP1_LacI_sugar_binding-like"/>
    <property type="match status" value="1"/>
</dbReference>
<protein>
    <submittedName>
        <fullName evidence="5">LacI family transcriptional regulator</fullName>
    </submittedName>
</protein>
<evidence type="ECO:0000259" key="4">
    <source>
        <dbReference type="PROSITE" id="PS50932"/>
    </source>
</evidence>
<dbReference type="InterPro" id="IPR046335">
    <property type="entry name" value="LacI/GalR-like_sensor"/>
</dbReference>
<sequence length="344" mass="36904">MADEVRTGVPRRGPTISDVASRAGVDRAVVSRILNDDPRLRIKPSTRERVLAVVAELGYQPNAAARSLRTARTRTIALLVPDFENPAYGQIIKGAETAATKADSALLTASMELGEESFEHYAKQLGNGRVDGLLLAGGGITGTREEHLDRLGPPWLCVNRTGPGKRRYVVLDDERATELAVSHLLELGHTRVAFLSGPADSDTAERRRLGYIAAMEAANLDPGFVAHGDYTADGGAAGMQQILAAKRRHTAVLVANVASAVGALYAARQAGVHVPDDMSVISIHDLSIAAFLDPPLTTVRMSLSGLGARAVDLLLTRPRNEEIREVLEQPIDLIIRESTAPPRR</sequence>
<dbReference type="SUPFAM" id="SSF53822">
    <property type="entry name" value="Periplasmic binding protein-like I"/>
    <property type="match status" value="1"/>
</dbReference>
<keyword evidence="3" id="KW-0804">Transcription</keyword>
<dbReference type="GO" id="GO:0000976">
    <property type="term" value="F:transcription cis-regulatory region binding"/>
    <property type="evidence" value="ECO:0007669"/>
    <property type="project" value="TreeGrafter"/>
</dbReference>
<evidence type="ECO:0000256" key="3">
    <source>
        <dbReference type="ARBA" id="ARBA00023163"/>
    </source>
</evidence>
<keyword evidence="2" id="KW-0238">DNA-binding</keyword>
<accession>A0A4R8A2K0</accession>
<dbReference type="InterPro" id="IPR010982">
    <property type="entry name" value="Lambda_DNA-bd_dom_sf"/>
</dbReference>
<dbReference type="Proteomes" id="UP000295447">
    <property type="component" value="Unassembled WGS sequence"/>
</dbReference>
<keyword evidence="6" id="KW-1185">Reference proteome</keyword>
<dbReference type="Pfam" id="PF13377">
    <property type="entry name" value="Peripla_BP_3"/>
    <property type="match status" value="1"/>
</dbReference>
<feature type="domain" description="HTH lacI-type" evidence="4">
    <location>
        <begin position="14"/>
        <end position="70"/>
    </location>
</feature>
<evidence type="ECO:0000313" key="6">
    <source>
        <dbReference type="Proteomes" id="UP000295447"/>
    </source>
</evidence>
<dbReference type="InterPro" id="IPR000843">
    <property type="entry name" value="HTH_LacI"/>
</dbReference>
<evidence type="ECO:0000256" key="2">
    <source>
        <dbReference type="ARBA" id="ARBA00023125"/>
    </source>
</evidence>
<evidence type="ECO:0000256" key="1">
    <source>
        <dbReference type="ARBA" id="ARBA00023015"/>
    </source>
</evidence>
<dbReference type="Gene3D" id="3.40.50.2300">
    <property type="match status" value="2"/>
</dbReference>
<dbReference type="PANTHER" id="PTHR30146:SF109">
    <property type="entry name" value="HTH-TYPE TRANSCRIPTIONAL REGULATOR GALS"/>
    <property type="match status" value="1"/>
</dbReference>
<dbReference type="AlphaFoldDB" id="A0A4R8A2K0"/>
<organism evidence="5 6">
    <name type="scientific">Kribbella kalugense</name>
    <dbReference type="NCBI Taxonomy" id="2512221"/>
    <lineage>
        <taxon>Bacteria</taxon>
        <taxon>Bacillati</taxon>
        <taxon>Actinomycetota</taxon>
        <taxon>Actinomycetes</taxon>
        <taxon>Propionibacteriales</taxon>
        <taxon>Kribbellaceae</taxon>
        <taxon>Kribbella</taxon>
    </lineage>
</organism>
<dbReference type="PROSITE" id="PS50932">
    <property type="entry name" value="HTH_LACI_2"/>
    <property type="match status" value="1"/>
</dbReference>
<dbReference type="Gene3D" id="1.10.260.40">
    <property type="entry name" value="lambda repressor-like DNA-binding domains"/>
    <property type="match status" value="1"/>
</dbReference>
<gene>
    <name evidence="5" type="ORF">EV650_3325</name>
</gene>
<proteinExistence type="predicted"/>
<dbReference type="SMART" id="SM00354">
    <property type="entry name" value="HTH_LACI"/>
    <property type="match status" value="1"/>
</dbReference>
<dbReference type="InterPro" id="IPR028082">
    <property type="entry name" value="Peripla_BP_I"/>
</dbReference>
<dbReference type="SUPFAM" id="SSF47413">
    <property type="entry name" value="lambda repressor-like DNA-binding domains"/>
    <property type="match status" value="1"/>
</dbReference>
<comment type="caution">
    <text evidence="5">The sequence shown here is derived from an EMBL/GenBank/DDBJ whole genome shotgun (WGS) entry which is preliminary data.</text>
</comment>